<accession>A0A3N4HKN3</accession>
<dbReference type="AlphaFoldDB" id="A0A3N4HKN3"/>
<dbReference type="EMBL" id="ML119810">
    <property type="protein sequence ID" value="RPA73827.1"/>
    <property type="molecule type" value="Genomic_DNA"/>
</dbReference>
<keyword evidence="3" id="KW-1185">Reference proteome</keyword>
<organism evidence="2 3">
    <name type="scientific">Ascobolus immersus RN42</name>
    <dbReference type="NCBI Taxonomy" id="1160509"/>
    <lineage>
        <taxon>Eukaryota</taxon>
        <taxon>Fungi</taxon>
        <taxon>Dikarya</taxon>
        <taxon>Ascomycota</taxon>
        <taxon>Pezizomycotina</taxon>
        <taxon>Pezizomycetes</taxon>
        <taxon>Pezizales</taxon>
        <taxon>Ascobolaceae</taxon>
        <taxon>Ascobolus</taxon>
    </lineage>
</organism>
<evidence type="ECO:0000313" key="3">
    <source>
        <dbReference type="Proteomes" id="UP000275078"/>
    </source>
</evidence>
<feature type="region of interest" description="Disordered" evidence="1">
    <location>
        <begin position="1"/>
        <end position="65"/>
    </location>
</feature>
<dbReference type="STRING" id="1160509.A0A3N4HKN3"/>
<evidence type="ECO:0000313" key="2">
    <source>
        <dbReference type="EMBL" id="RPA73827.1"/>
    </source>
</evidence>
<feature type="region of interest" description="Disordered" evidence="1">
    <location>
        <begin position="121"/>
        <end position="183"/>
    </location>
</feature>
<name>A0A3N4HKN3_ASCIM</name>
<proteinExistence type="predicted"/>
<dbReference type="Proteomes" id="UP000275078">
    <property type="component" value="Unassembled WGS sequence"/>
</dbReference>
<gene>
    <name evidence="2" type="ORF">BJ508DRAFT_333718</name>
</gene>
<protein>
    <submittedName>
        <fullName evidence="2">Uncharacterized protein</fullName>
    </submittedName>
</protein>
<feature type="compositionally biased region" description="Pro residues" evidence="1">
    <location>
        <begin position="125"/>
        <end position="172"/>
    </location>
</feature>
<feature type="compositionally biased region" description="Polar residues" evidence="1">
    <location>
        <begin position="28"/>
        <end position="53"/>
    </location>
</feature>
<sequence>MASNVNHTNTRLRARSKQPTSELPHDPITSTPQQLQSPAPTPQIQVPASQPSHASHAYDPTREFTPNVQLQHFNQNPRLDTPINAMPAEEIVRLIEERHQLQMASMKRTLDAFQDELAKRQRVEPPQPIPRPPSPAPPPLGCQSPSPPPPPAPPAASLLPPPPPPPPPPTTVAPPSLGPLDYDDAAPLTTQVFNLPTAVQRVLRGHIAGLNAATITSIFNGTFKALELHKLKPDLLQRTYGDDEQQYLTYVDGVLSTTTQAPHVAAKDKLASYTNPVNFTRFWLIYSYVMTSLFGRLSPNLVYGLQLHHYNLIHHQVKHQWTAVMNYHFTWHQHLLDDGHTALLSPESWATMDPGLMGSYLGGDTSSP</sequence>
<reference evidence="2 3" key="1">
    <citation type="journal article" date="2018" name="Nat. Ecol. Evol.">
        <title>Pezizomycetes genomes reveal the molecular basis of ectomycorrhizal truffle lifestyle.</title>
        <authorList>
            <person name="Murat C."/>
            <person name="Payen T."/>
            <person name="Noel B."/>
            <person name="Kuo A."/>
            <person name="Morin E."/>
            <person name="Chen J."/>
            <person name="Kohler A."/>
            <person name="Krizsan K."/>
            <person name="Balestrini R."/>
            <person name="Da Silva C."/>
            <person name="Montanini B."/>
            <person name="Hainaut M."/>
            <person name="Levati E."/>
            <person name="Barry K.W."/>
            <person name="Belfiori B."/>
            <person name="Cichocki N."/>
            <person name="Clum A."/>
            <person name="Dockter R.B."/>
            <person name="Fauchery L."/>
            <person name="Guy J."/>
            <person name="Iotti M."/>
            <person name="Le Tacon F."/>
            <person name="Lindquist E.A."/>
            <person name="Lipzen A."/>
            <person name="Malagnac F."/>
            <person name="Mello A."/>
            <person name="Molinier V."/>
            <person name="Miyauchi S."/>
            <person name="Poulain J."/>
            <person name="Riccioni C."/>
            <person name="Rubini A."/>
            <person name="Sitrit Y."/>
            <person name="Splivallo R."/>
            <person name="Traeger S."/>
            <person name="Wang M."/>
            <person name="Zifcakova L."/>
            <person name="Wipf D."/>
            <person name="Zambonelli A."/>
            <person name="Paolocci F."/>
            <person name="Nowrousian M."/>
            <person name="Ottonello S."/>
            <person name="Baldrian P."/>
            <person name="Spatafora J.W."/>
            <person name="Henrissat B."/>
            <person name="Nagy L.G."/>
            <person name="Aury J.M."/>
            <person name="Wincker P."/>
            <person name="Grigoriev I.V."/>
            <person name="Bonfante P."/>
            <person name="Martin F.M."/>
        </authorList>
    </citation>
    <scope>NUCLEOTIDE SEQUENCE [LARGE SCALE GENOMIC DNA]</scope>
    <source>
        <strain evidence="2 3">RN42</strain>
    </source>
</reference>
<evidence type="ECO:0000256" key="1">
    <source>
        <dbReference type="SAM" id="MobiDB-lite"/>
    </source>
</evidence>